<feature type="binding site" evidence="1">
    <location>
        <begin position="11"/>
        <end position="18"/>
    </location>
    <ligand>
        <name>ATP</name>
        <dbReference type="ChEBI" id="CHEBI:30616"/>
    </ligand>
</feature>
<dbReference type="GO" id="GO:0006040">
    <property type="term" value="P:amino sugar metabolic process"/>
    <property type="evidence" value="ECO:0007669"/>
    <property type="project" value="InterPro"/>
</dbReference>
<dbReference type="EMBL" id="JAGYPJ010000001">
    <property type="protein sequence ID" value="MBS4200833.1"/>
    <property type="molecule type" value="Genomic_DNA"/>
</dbReference>
<protein>
    <recommendedName>
        <fullName evidence="1">Anhydro-N-acetylmuramic acid kinase</fullName>
        <ecNumber evidence="1">2.7.1.170</ecNumber>
    </recommendedName>
    <alternativeName>
        <fullName evidence="1">AnhMurNAc kinase</fullName>
    </alternativeName>
</protein>
<dbReference type="GO" id="GO:0005524">
    <property type="term" value="F:ATP binding"/>
    <property type="evidence" value="ECO:0007669"/>
    <property type="project" value="UniProtKB-UniRule"/>
</dbReference>
<comment type="pathway">
    <text evidence="1">Cell wall biogenesis; peptidoglycan recycling.</text>
</comment>
<evidence type="ECO:0000313" key="2">
    <source>
        <dbReference type="EMBL" id="MBS4200833.1"/>
    </source>
</evidence>
<dbReference type="GO" id="GO:0016301">
    <property type="term" value="F:kinase activity"/>
    <property type="evidence" value="ECO:0007669"/>
    <property type="project" value="UniProtKB-KW"/>
</dbReference>
<organism evidence="2 3">
    <name type="scientific">Lederbergia citrisecunda</name>
    <dbReference type="NCBI Taxonomy" id="2833583"/>
    <lineage>
        <taxon>Bacteria</taxon>
        <taxon>Bacillati</taxon>
        <taxon>Bacillota</taxon>
        <taxon>Bacilli</taxon>
        <taxon>Bacillales</taxon>
        <taxon>Bacillaceae</taxon>
        <taxon>Lederbergia</taxon>
    </lineage>
</organism>
<dbReference type="GO" id="GO:0016773">
    <property type="term" value="F:phosphotransferase activity, alcohol group as acceptor"/>
    <property type="evidence" value="ECO:0007669"/>
    <property type="project" value="UniProtKB-UniRule"/>
</dbReference>
<dbReference type="AlphaFoldDB" id="A0A942TNX7"/>
<keyword evidence="1 2" id="KW-0418">Kinase</keyword>
<dbReference type="InterPro" id="IPR043129">
    <property type="entry name" value="ATPase_NBD"/>
</dbReference>
<dbReference type="RefSeq" id="WP_213111368.1">
    <property type="nucleotide sequence ID" value="NZ_JAGYPJ010000001.1"/>
</dbReference>
<dbReference type="Proteomes" id="UP000682713">
    <property type="component" value="Unassembled WGS sequence"/>
</dbReference>
<gene>
    <name evidence="1" type="primary">anmK</name>
    <name evidence="2" type="ORF">KHA93_14450</name>
</gene>
<dbReference type="CDD" id="cd24050">
    <property type="entry name" value="ASKHA_NBD_ANMK"/>
    <property type="match status" value="1"/>
</dbReference>
<dbReference type="SUPFAM" id="SSF53067">
    <property type="entry name" value="Actin-like ATPase domain"/>
    <property type="match status" value="1"/>
</dbReference>
<comment type="function">
    <text evidence="1">Catalyzes the specific phosphorylation of 1,6-anhydro-N-acetylmuramic acid (anhMurNAc) with the simultaneous cleavage of the 1,6-anhydro ring, generating MurNAc-6-P. Is required for the utilization of anhMurNAc either imported from the medium or derived from its own cell wall murein, and thus plays a role in cell wall recycling.</text>
</comment>
<comment type="similarity">
    <text evidence="1">Belongs to the anhydro-N-acetylmuramic acid kinase family.</text>
</comment>
<dbReference type="Pfam" id="PF03702">
    <property type="entry name" value="AnmK"/>
    <property type="match status" value="1"/>
</dbReference>
<dbReference type="HAMAP" id="MF_01270">
    <property type="entry name" value="AnhMurNAc_kinase"/>
    <property type="match status" value="1"/>
</dbReference>
<sequence length="391" mass="42350">MEKLAIGLMSGTSVDGIDAALVRLNGFGVHTKVDLIDFITLPFASNVSEEILQCMNINESNSALICSLNFKLGYLFANAAKKVCEKASIPLSKIDFIASHGQTIYHFPQQEGRFVKSTLQIGEPAVIAYETGVTVISNFRSMDMAAGGEGAPLVPYADFLLYRSNLKGRALQNIGGIGNVTVLPKQGTLDDVVAFDTGPGNMVIDELCKMLKGVPFDQDGKWASQGIVHKEIAESWLEMNFFKTSPPKSTGRELFGSQFTKQLLQNWRHLRDDDLIATATYFTALSIADSYTQFIFPKTYIDEMIIGGGGGYNETLLRMIKELLPNITVLTQEDIGFSSEAKEAVAFAILGNETMNGMPSNVPKATGAGSAVILGSITIPPNDRNIIGGRI</sequence>
<evidence type="ECO:0000256" key="1">
    <source>
        <dbReference type="HAMAP-Rule" id="MF_01270"/>
    </source>
</evidence>
<dbReference type="GO" id="GO:0097175">
    <property type="term" value="P:1,6-anhydro-N-acetyl-beta-muramic acid catabolic process"/>
    <property type="evidence" value="ECO:0007669"/>
    <property type="project" value="UniProtKB-UniRule"/>
</dbReference>
<name>A0A942TNX7_9BACI</name>
<evidence type="ECO:0000313" key="3">
    <source>
        <dbReference type="Proteomes" id="UP000682713"/>
    </source>
</evidence>
<dbReference type="Gene3D" id="3.30.420.40">
    <property type="match status" value="2"/>
</dbReference>
<dbReference type="PANTHER" id="PTHR30605">
    <property type="entry name" value="ANHYDRO-N-ACETYLMURAMIC ACID KINASE"/>
    <property type="match status" value="1"/>
</dbReference>
<dbReference type="PANTHER" id="PTHR30605:SF0">
    <property type="entry name" value="ANHYDRO-N-ACETYLMURAMIC ACID KINASE"/>
    <property type="match status" value="1"/>
</dbReference>
<comment type="caution">
    <text evidence="2">The sequence shown here is derived from an EMBL/GenBank/DDBJ whole genome shotgun (WGS) entry which is preliminary data.</text>
</comment>
<dbReference type="NCBIfam" id="NF007142">
    <property type="entry name" value="PRK09585.2-1"/>
    <property type="match status" value="1"/>
</dbReference>
<keyword evidence="1" id="KW-0119">Carbohydrate metabolism</keyword>
<dbReference type="InterPro" id="IPR005338">
    <property type="entry name" value="Anhydro_N_Ac-Mur_kinase"/>
</dbReference>
<accession>A0A942TNX7</accession>
<keyword evidence="1" id="KW-0067">ATP-binding</keyword>
<keyword evidence="1" id="KW-0547">Nucleotide-binding</keyword>
<proteinExistence type="inferred from homology"/>
<reference evidence="2 3" key="1">
    <citation type="submission" date="2021-05" db="EMBL/GenBank/DDBJ databases">
        <title>Novel Bacillus species.</title>
        <authorList>
            <person name="Liu G."/>
        </authorList>
    </citation>
    <scope>NUCLEOTIDE SEQUENCE [LARGE SCALE GENOMIC DNA]</scope>
    <source>
        <strain evidence="2 3">FJAT-49732</strain>
    </source>
</reference>
<dbReference type="EC" id="2.7.1.170" evidence="1"/>
<dbReference type="GO" id="GO:0009254">
    <property type="term" value="P:peptidoglycan turnover"/>
    <property type="evidence" value="ECO:0007669"/>
    <property type="project" value="UniProtKB-UniRule"/>
</dbReference>
<comment type="pathway">
    <text evidence="1">Amino-sugar metabolism; 1,6-anhydro-N-acetylmuramate degradation.</text>
</comment>
<dbReference type="NCBIfam" id="NF007148">
    <property type="entry name" value="PRK09585.3-2"/>
    <property type="match status" value="1"/>
</dbReference>
<keyword evidence="3" id="KW-1185">Reference proteome</keyword>
<keyword evidence="1 2" id="KW-0808">Transferase</keyword>
<comment type="catalytic activity">
    <reaction evidence="1">
        <text>1,6-anhydro-N-acetyl-beta-muramate + ATP + H2O = N-acetyl-D-muramate 6-phosphate + ADP + H(+)</text>
        <dbReference type="Rhea" id="RHEA:24952"/>
        <dbReference type="ChEBI" id="CHEBI:15377"/>
        <dbReference type="ChEBI" id="CHEBI:15378"/>
        <dbReference type="ChEBI" id="CHEBI:30616"/>
        <dbReference type="ChEBI" id="CHEBI:58690"/>
        <dbReference type="ChEBI" id="CHEBI:58722"/>
        <dbReference type="ChEBI" id="CHEBI:456216"/>
        <dbReference type="EC" id="2.7.1.170"/>
    </reaction>
</comment>